<dbReference type="RefSeq" id="WP_033537033.1">
    <property type="nucleotide sequence ID" value="NZ_JFHD01000018.1"/>
</dbReference>
<accession>A0A656QEQ2</accession>
<evidence type="ECO:0000313" key="1">
    <source>
        <dbReference type="EMBL" id="KDR28516.1"/>
    </source>
</evidence>
<gene>
    <name evidence="1" type="ORF">BG60_11070</name>
</gene>
<reference evidence="1 2" key="1">
    <citation type="submission" date="2014-03" db="EMBL/GenBank/DDBJ databases">
        <title>Draft Genome Sequences of Four Burkholderia Strains.</title>
        <authorList>
            <person name="Liu X.Y."/>
            <person name="Li C.X."/>
            <person name="Xu J.H."/>
        </authorList>
    </citation>
    <scope>NUCLEOTIDE SEQUENCE [LARGE SCALE GENOMIC DNA]</scope>
    <source>
        <strain evidence="1 2">OP-1</strain>
    </source>
</reference>
<evidence type="ECO:0000313" key="2">
    <source>
        <dbReference type="Proteomes" id="UP000027451"/>
    </source>
</evidence>
<protein>
    <submittedName>
        <fullName evidence="1">Uncharacterized protein</fullName>
    </submittedName>
</protein>
<comment type="caution">
    <text evidence="1">The sequence shown here is derived from an EMBL/GenBank/DDBJ whole genome shotgun (WGS) entry which is preliminary data.</text>
</comment>
<proteinExistence type="predicted"/>
<keyword evidence="2" id="KW-1185">Reference proteome</keyword>
<sequence length="92" mass="9907">MVEAGRSIAQAIAAGNYHRIEVYSAPDALGMTRVEYRYDPPACETVEEVAQCFVELFGPIKAGCTAKAWRIKGGRIGAYVVEDAGDVTALLQ</sequence>
<dbReference type="Proteomes" id="UP000027451">
    <property type="component" value="Unassembled WGS sequence"/>
</dbReference>
<dbReference type="OrthoDB" id="9008307at2"/>
<organism evidence="1 2">
    <name type="scientific">Caballeronia zhejiangensis</name>
    <dbReference type="NCBI Taxonomy" id="871203"/>
    <lineage>
        <taxon>Bacteria</taxon>
        <taxon>Pseudomonadati</taxon>
        <taxon>Pseudomonadota</taxon>
        <taxon>Betaproteobacteria</taxon>
        <taxon>Burkholderiales</taxon>
        <taxon>Burkholderiaceae</taxon>
        <taxon>Caballeronia</taxon>
    </lineage>
</organism>
<dbReference type="EMBL" id="JFHD01000018">
    <property type="protein sequence ID" value="KDR28516.1"/>
    <property type="molecule type" value="Genomic_DNA"/>
</dbReference>
<name>A0A656QEQ2_9BURK</name>
<dbReference type="AlphaFoldDB" id="A0A656QEQ2"/>